<dbReference type="InterPro" id="IPR052462">
    <property type="entry name" value="SLIRP/GR-RBP-like"/>
</dbReference>
<feature type="compositionally biased region" description="Low complexity" evidence="3">
    <location>
        <begin position="1029"/>
        <end position="1042"/>
    </location>
</feature>
<dbReference type="Gene3D" id="3.30.70.330">
    <property type="match status" value="2"/>
</dbReference>
<evidence type="ECO:0000256" key="1">
    <source>
        <dbReference type="ARBA" id="ARBA00022884"/>
    </source>
</evidence>
<evidence type="ECO:0000313" key="6">
    <source>
        <dbReference type="Proteomes" id="UP000325113"/>
    </source>
</evidence>
<feature type="compositionally biased region" description="Gly residues" evidence="3">
    <location>
        <begin position="689"/>
        <end position="701"/>
    </location>
</feature>
<feature type="region of interest" description="Disordered" evidence="3">
    <location>
        <begin position="484"/>
        <end position="511"/>
    </location>
</feature>
<dbReference type="AlphaFoldDB" id="A0A5A8CB90"/>
<dbReference type="PROSITE" id="PS50102">
    <property type="entry name" value="RRM"/>
    <property type="match status" value="2"/>
</dbReference>
<feature type="region of interest" description="Disordered" evidence="3">
    <location>
        <begin position="88"/>
        <end position="147"/>
    </location>
</feature>
<dbReference type="Proteomes" id="UP000325113">
    <property type="component" value="Unassembled WGS sequence"/>
</dbReference>
<evidence type="ECO:0000256" key="3">
    <source>
        <dbReference type="SAM" id="MobiDB-lite"/>
    </source>
</evidence>
<feature type="compositionally biased region" description="Basic and acidic residues" evidence="3">
    <location>
        <begin position="996"/>
        <end position="1005"/>
    </location>
</feature>
<dbReference type="GO" id="GO:0003723">
    <property type="term" value="F:RNA binding"/>
    <property type="evidence" value="ECO:0007669"/>
    <property type="project" value="UniProtKB-UniRule"/>
</dbReference>
<feature type="domain" description="RRM" evidence="4">
    <location>
        <begin position="244"/>
        <end position="312"/>
    </location>
</feature>
<gene>
    <name evidence="5" type="ORF">FNF31_07038</name>
</gene>
<dbReference type="InterPro" id="IPR000504">
    <property type="entry name" value="RRM_dom"/>
</dbReference>
<dbReference type="SUPFAM" id="SSF54928">
    <property type="entry name" value="RNA-binding domain, RBD"/>
    <property type="match status" value="2"/>
</dbReference>
<organism evidence="5 6">
    <name type="scientific">Cafeteria roenbergensis</name>
    <name type="common">Marine flagellate</name>
    <dbReference type="NCBI Taxonomy" id="33653"/>
    <lineage>
        <taxon>Eukaryota</taxon>
        <taxon>Sar</taxon>
        <taxon>Stramenopiles</taxon>
        <taxon>Bigyra</taxon>
        <taxon>Opalozoa</taxon>
        <taxon>Bicosoecida</taxon>
        <taxon>Cafeteriaceae</taxon>
        <taxon>Cafeteria</taxon>
    </lineage>
</organism>
<keyword evidence="1 2" id="KW-0694">RNA-binding</keyword>
<feature type="compositionally biased region" description="Polar residues" evidence="3">
    <location>
        <begin position="581"/>
        <end position="590"/>
    </location>
</feature>
<accession>A0A5A8CB90</accession>
<evidence type="ECO:0000256" key="2">
    <source>
        <dbReference type="PROSITE-ProRule" id="PRU00176"/>
    </source>
</evidence>
<sequence>MDAPGSGSGLVSRRIFVGSVSFSSTNESIAAFFGQFGPVETAEIICDPHTGRSRGFAFVTFGDDGSCARALLDRAPTVDGRTVDVKPAMTRQAAPPPVVPRAPHPPPHHHYQQGAERPHRSSGPRRTGYAAPHADFGGRGHPGSAFPHEAAPPVAGAWLQTSAGFVFVPSHQPALAQHQPPVSSAYASAGAVYALPAPQPPSAHPLMPPAAAQYATDAAERLPGKPEPSTGLPAAAAAAASEGRRVFVGGLSFAADDACLAAHFAAFGPVLSAEVQRNHTTGRSRGFAFVTFADADSAARAMAEPRQSIAGRLAELAPQPQRHLPPHSAPHFASRAAPAMADAAPAGFGALPLSPAGTAGPEHGAAHLPPGVWVSDGAGGLVQLGPGSHGAAGGSLVMTAAGPMFVGPPAGADAGAGAAEADAARASGLSYWAAPGGAYAALPAEYSGDGVVGGSGGGGGSFEPGSADGAGYGAAASAGFEAPSGSYSALSEGGPASPSRPRPSGPHSVAWADGESAQTDVAISAPLASTADAPPPPMSLAHSGYSVASAPARFLGYDGSVFAVASLGDGRQASRDGPMLSSDSPAQSTGPHAPPQHRSFSSGPALGSTPTGGDGRSRPLSSAQAAAEAAAAAAATAEAVRREHYESMCEAGTALSGSGARDHAGSDTSGIISRSGSGNISRSGSGNTSRGGSGSARGSGSGSVLSAAGSGAAGSGGRRATVAVAEGDLAGHGSGHCIEEVTEDDLSEGGGEYPPLRLAFSAGATLSASHSHEEDAMPQRRRQVAGVAVQGRRSGGAPPAMERNDTDKTSGGVSGGALSNLTAPAALTGRLPPPLRDWTDHPAHSRDLTQAQQPIAAAGMRATGPGPAATAAPGAAASEAAASAAAAAAAAAASAVAADAASPSRGSPLGKPPTPTRVVSSRTGRRRPSANRASPSCVTTLGDEAGAADAAARASPLGSMLRREVDVSSTPASRPGSAGHLAGASPNSDTAASRLAARERGESEASHLSIELLNAIDNPEEVPSPPSPTEGSEAPTEPNQSM</sequence>
<evidence type="ECO:0000313" key="5">
    <source>
        <dbReference type="EMBL" id="KAA0150383.1"/>
    </source>
</evidence>
<feature type="compositionally biased region" description="Low complexity" evidence="3">
    <location>
        <begin position="945"/>
        <end position="954"/>
    </location>
</feature>
<dbReference type="EMBL" id="VLTM01000125">
    <property type="protein sequence ID" value="KAA0150383.1"/>
    <property type="molecule type" value="Genomic_DNA"/>
</dbReference>
<feature type="compositionally biased region" description="Pro residues" evidence="3">
    <location>
        <begin position="94"/>
        <end position="105"/>
    </location>
</feature>
<evidence type="ECO:0000259" key="4">
    <source>
        <dbReference type="PROSITE" id="PS50102"/>
    </source>
</evidence>
<dbReference type="Pfam" id="PF00076">
    <property type="entry name" value="RRM_1"/>
    <property type="match status" value="2"/>
</dbReference>
<dbReference type="PANTHER" id="PTHR48027">
    <property type="entry name" value="HETEROGENEOUS NUCLEAR RIBONUCLEOPROTEIN 87F-RELATED"/>
    <property type="match status" value="1"/>
</dbReference>
<protein>
    <recommendedName>
        <fullName evidence="4">RRM domain-containing protein</fullName>
    </recommendedName>
</protein>
<dbReference type="InterPro" id="IPR035979">
    <property type="entry name" value="RBD_domain_sf"/>
</dbReference>
<comment type="caution">
    <text evidence="5">The sequence shown here is derived from an EMBL/GenBank/DDBJ whole genome shotgun (WGS) entry which is preliminary data.</text>
</comment>
<feature type="compositionally biased region" description="Basic and acidic residues" evidence="3">
    <location>
        <begin position="837"/>
        <end position="847"/>
    </location>
</feature>
<feature type="compositionally biased region" description="Low complexity" evidence="3">
    <location>
        <begin position="856"/>
        <end position="903"/>
    </location>
</feature>
<feature type="compositionally biased region" description="Low complexity" evidence="3">
    <location>
        <begin position="666"/>
        <end position="688"/>
    </location>
</feature>
<feature type="compositionally biased region" description="Low complexity" evidence="3">
    <location>
        <begin position="623"/>
        <end position="638"/>
    </location>
</feature>
<dbReference type="InterPro" id="IPR012677">
    <property type="entry name" value="Nucleotide-bd_a/b_plait_sf"/>
</dbReference>
<feature type="region of interest" description="Disordered" evidence="3">
    <location>
        <begin position="571"/>
        <end position="1042"/>
    </location>
</feature>
<proteinExistence type="predicted"/>
<reference evidence="5 6" key="1">
    <citation type="submission" date="2019-07" db="EMBL/GenBank/DDBJ databases">
        <title>Genomes of Cafeteria roenbergensis.</title>
        <authorList>
            <person name="Fischer M.G."/>
            <person name="Hackl T."/>
            <person name="Roman M."/>
        </authorList>
    </citation>
    <scope>NUCLEOTIDE SEQUENCE [LARGE SCALE GENOMIC DNA]</scope>
    <source>
        <strain evidence="5 6">Cflag</strain>
    </source>
</reference>
<feature type="compositionally biased region" description="Low complexity" evidence="3">
    <location>
        <begin position="484"/>
        <end position="497"/>
    </location>
</feature>
<name>A0A5A8CB90_CAFRO</name>
<feature type="domain" description="RRM" evidence="4">
    <location>
        <begin position="13"/>
        <end position="90"/>
    </location>
</feature>
<dbReference type="SMART" id="SM00360">
    <property type="entry name" value="RRM"/>
    <property type="match status" value="2"/>
</dbReference>